<dbReference type="PROSITE" id="PS50893">
    <property type="entry name" value="ABC_TRANSPORTER_2"/>
    <property type="match status" value="1"/>
</dbReference>
<sequence length="256" mass="27906">MRIVAQELGWSVGERPILAGASLSVRPGALTTVLGPNGTGKTTLVHLLAGLRTPTTGQVTYDEQRLDGIAHRERARRVAVVEQQPSTGLELTVDQVVALGRIPHRRSLRGLGRGDEQACAEAMARTGTEHLAGRAWSTLSGGERQRVQLARALAQQPEVLFLDEPTNHLDLRQQLRFMETVRSLAITTVAVLHDLDLAVAHGDDAVLLSRGEVVAAGAVGDVVTVEQVREVFGVETEISEHDGRHRLRWQRVTEDR</sequence>
<keyword evidence="3 5" id="KW-0067">ATP-binding</keyword>
<dbReference type="Gene3D" id="3.40.50.300">
    <property type="entry name" value="P-loop containing nucleotide triphosphate hydrolases"/>
    <property type="match status" value="1"/>
</dbReference>
<dbReference type="PANTHER" id="PTHR42794">
    <property type="entry name" value="HEMIN IMPORT ATP-BINDING PROTEIN HMUV"/>
    <property type="match status" value="1"/>
</dbReference>
<dbReference type="Proteomes" id="UP000592181">
    <property type="component" value="Unassembled WGS sequence"/>
</dbReference>
<dbReference type="PROSITE" id="PS00211">
    <property type="entry name" value="ABC_TRANSPORTER_1"/>
    <property type="match status" value="1"/>
</dbReference>
<dbReference type="FunFam" id="3.40.50.300:FF:000134">
    <property type="entry name" value="Iron-enterobactin ABC transporter ATP-binding protein"/>
    <property type="match status" value="1"/>
</dbReference>
<dbReference type="Pfam" id="PF00005">
    <property type="entry name" value="ABC_tran"/>
    <property type="match status" value="1"/>
</dbReference>
<evidence type="ECO:0000256" key="1">
    <source>
        <dbReference type="ARBA" id="ARBA00022448"/>
    </source>
</evidence>
<comment type="caution">
    <text evidence="5">The sequence shown here is derived from an EMBL/GenBank/DDBJ whole genome shotgun (WGS) entry which is preliminary data.</text>
</comment>
<proteinExistence type="predicted"/>
<evidence type="ECO:0000313" key="5">
    <source>
        <dbReference type="EMBL" id="NYG38560.1"/>
    </source>
</evidence>
<dbReference type="InterPro" id="IPR003439">
    <property type="entry name" value="ABC_transporter-like_ATP-bd"/>
</dbReference>
<dbReference type="SMART" id="SM00382">
    <property type="entry name" value="AAA"/>
    <property type="match status" value="1"/>
</dbReference>
<name>A0A852XAJ5_9MICO</name>
<evidence type="ECO:0000259" key="4">
    <source>
        <dbReference type="PROSITE" id="PS50893"/>
    </source>
</evidence>
<dbReference type="GO" id="GO:0005524">
    <property type="term" value="F:ATP binding"/>
    <property type="evidence" value="ECO:0007669"/>
    <property type="project" value="UniProtKB-KW"/>
</dbReference>
<keyword evidence="1" id="KW-0813">Transport</keyword>
<gene>
    <name evidence="5" type="ORF">BJY28_003029</name>
</gene>
<dbReference type="PANTHER" id="PTHR42794:SF2">
    <property type="entry name" value="ABC TRANSPORTER ATP-BINDING PROTEIN"/>
    <property type="match status" value="1"/>
</dbReference>
<reference evidence="5 6" key="1">
    <citation type="submission" date="2020-07" db="EMBL/GenBank/DDBJ databases">
        <title>Sequencing the genomes of 1000 actinobacteria strains.</title>
        <authorList>
            <person name="Klenk H.-P."/>
        </authorList>
    </citation>
    <scope>NUCLEOTIDE SEQUENCE [LARGE SCALE GENOMIC DNA]</scope>
    <source>
        <strain evidence="5 6">DSM 24723</strain>
    </source>
</reference>
<dbReference type="SUPFAM" id="SSF52540">
    <property type="entry name" value="P-loop containing nucleoside triphosphate hydrolases"/>
    <property type="match status" value="1"/>
</dbReference>
<dbReference type="AlphaFoldDB" id="A0A852XAJ5"/>
<dbReference type="RefSeq" id="WP_179463737.1">
    <property type="nucleotide sequence ID" value="NZ_JACBZX010000001.1"/>
</dbReference>
<dbReference type="EMBL" id="JACBZX010000001">
    <property type="protein sequence ID" value="NYG38560.1"/>
    <property type="molecule type" value="Genomic_DNA"/>
</dbReference>
<dbReference type="InterPro" id="IPR003593">
    <property type="entry name" value="AAA+_ATPase"/>
</dbReference>
<feature type="domain" description="ABC transporter" evidence="4">
    <location>
        <begin position="3"/>
        <end position="235"/>
    </location>
</feature>
<evidence type="ECO:0000256" key="3">
    <source>
        <dbReference type="ARBA" id="ARBA00022840"/>
    </source>
</evidence>
<protein>
    <submittedName>
        <fullName evidence="5">Iron complex transport system ATP-binding protein</fullName>
    </submittedName>
</protein>
<dbReference type="GO" id="GO:0016887">
    <property type="term" value="F:ATP hydrolysis activity"/>
    <property type="evidence" value="ECO:0007669"/>
    <property type="project" value="InterPro"/>
</dbReference>
<dbReference type="InterPro" id="IPR017871">
    <property type="entry name" value="ABC_transporter-like_CS"/>
</dbReference>
<dbReference type="InterPro" id="IPR027417">
    <property type="entry name" value="P-loop_NTPase"/>
</dbReference>
<evidence type="ECO:0000256" key="2">
    <source>
        <dbReference type="ARBA" id="ARBA00022741"/>
    </source>
</evidence>
<dbReference type="CDD" id="cd03214">
    <property type="entry name" value="ABC_Iron-Siderophores_B12_Hemin"/>
    <property type="match status" value="1"/>
</dbReference>
<organism evidence="5 6">
    <name type="scientific">Janibacter alkaliphilus</name>
    <dbReference type="NCBI Taxonomy" id="1069963"/>
    <lineage>
        <taxon>Bacteria</taxon>
        <taxon>Bacillati</taxon>
        <taxon>Actinomycetota</taxon>
        <taxon>Actinomycetes</taxon>
        <taxon>Micrococcales</taxon>
        <taxon>Intrasporangiaceae</taxon>
        <taxon>Janibacter</taxon>
    </lineage>
</organism>
<keyword evidence="2" id="KW-0547">Nucleotide-binding</keyword>
<accession>A0A852XAJ5</accession>
<evidence type="ECO:0000313" key="6">
    <source>
        <dbReference type="Proteomes" id="UP000592181"/>
    </source>
</evidence>
<keyword evidence="6" id="KW-1185">Reference proteome</keyword>